<dbReference type="InterPro" id="IPR004045">
    <property type="entry name" value="Glutathione_S-Trfase_N"/>
</dbReference>
<evidence type="ECO:0000313" key="3">
    <source>
        <dbReference type="EMBL" id="QTD51870.1"/>
    </source>
</evidence>
<feature type="domain" description="GST N-terminal" evidence="2">
    <location>
        <begin position="1"/>
        <end position="80"/>
    </location>
</feature>
<dbReference type="PANTHER" id="PTHR44051:SF8">
    <property type="entry name" value="GLUTATHIONE S-TRANSFERASE GSTA"/>
    <property type="match status" value="1"/>
</dbReference>
<dbReference type="InterPro" id="IPR036282">
    <property type="entry name" value="Glutathione-S-Trfase_C_sf"/>
</dbReference>
<evidence type="ECO:0000256" key="1">
    <source>
        <dbReference type="RuleBase" id="RU003494"/>
    </source>
</evidence>
<dbReference type="Pfam" id="PF02798">
    <property type="entry name" value="GST_N"/>
    <property type="match status" value="1"/>
</dbReference>
<dbReference type="SUPFAM" id="SSF52833">
    <property type="entry name" value="Thioredoxin-like"/>
    <property type="match status" value="1"/>
</dbReference>
<proteinExistence type="inferred from homology"/>
<name>A0A8A4TQN6_SULCO</name>
<organism evidence="3 4">
    <name type="scientific">Sulfidibacter corallicola</name>
    <dbReference type="NCBI Taxonomy" id="2818388"/>
    <lineage>
        <taxon>Bacteria</taxon>
        <taxon>Pseudomonadati</taxon>
        <taxon>Acidobacteriota</taxon>
        <taxon>Holophagae</taxon>
        <taxon>Acanthopleuribacterales</taxon>
        <taxon>Acanthopleuribacteraceae</taxon>
        <taxon>Sulfidibacter</taxon>
    </lineage>
</organism>
<dbReference type="Pfam" id="PF00043">
    <property type="entry name" value="GST_C"/>
    <property type="match status" value="1"/>
</dbReference>
<dbReference type="CDD" id="cd03207">
    <property type="entry name" value="GST_C_8"/>
    <property type="match status" value="1"/>
</dbReference>
<dbReference type="InterPro" id="IPR004046">
    <property type="entry name" value="GST_C"/>
</dbReference>
<evidence type="ECO:0000259" key="2">
    <source>
        <dbReference type="PROSITE" id="PS50404"/>
    </source>
</evidence>
<reference evidence="3" key="1">
    <citation type="submission" date="2021-03" db="EMBL/GenBank/DDBJ databases">
        <title>Acanthopleuribacteraceae sp. M133.</title>
        <authorList>
            <person name="Wang G."/>
        </authorList>
    </citation>
    <scope>NUCLEOTIDE SEQUENCE</scope>
    <source>
        <strain evidence="3">M133</strain>
    </source>
</reference>
<accession>A0A8A4TQN6</accession>
<evidence type="ECO:0000313" key="4">
    <source>
        <dbReference type="Proteomes" id="UP000663929"/>
    </source>
</evidence>
<dbReference type="Gene3D" id="1.20.1050.10">
    <property type="match status" value="1"/>
</dbReference>
<dbReference type="PROSITE" id="PS50404">
    <property type="entry name" value="GST_NTER"/>
    <property type="match status" value="1"/>
</dbReference>
<dbReference type="SFLD" id="SFLDG00358">
    <property type="entry name" value="Main_(cytGST)"/>
    <property type="match status" value="1"/>
</dbReference>
<dbReference type="KEGG" id="scor:J3U87_05310"/>
<dbReference type="SUPFAM" id="SSF47616">
    <property type="entry name" value="GST C-terminal domain-like"/>
    <property type="match status" value="1"/>
</dbReference>
<dbReference type="EMBL" id="CP071793">
    <property type="protein sequence ID" value="QTD51870.1"/>
    <property type="molecule type" value="Genomic_DNA"/>
</dbReference>
<keyword evidence="4" id="KW-1185">Reference proteome</keyword>
<dbReference type="PANTHER" id="PTHR44051">
    <property type="entry name" value="GLUTATHIONE S-TRANSFERASE-RELATED"/>
    <property type="match status" value="1"/>
</dbReference>
<dbReference type="SFLD" id="SFLDS00019">
    <property type="entry name" value="Glutathione_Transferase_(cytos"/>
    <property type="match status" value="1"/>
</dbReference>
<dbReference type="CDD" id="cd03046">
    <property type="entry name" value="GST_N_GTT1_like"/>
    <property type="match status" value="1"/>
</dbReference>
<dbReference type="RefSeq" id="WP_237381988.1">
    <property type="nucleotide sequence ID" value="NZ_CP071793.1"/>
</dbReference>
<gene>
    <name evidence="3" type="ORF">J3U87_05310</name>
</gene>
<dbReference type="Proteomes" id="UP000663929">
    <property type="component" value="Chromosome"/>
</dbReference>
<comment type="similarity">
    <text evidence="1">Belongs to the GST superfamily.</text>
</comment>
<dbReference type="AlphaFoldDB" id="A0A8A4TQN6"/>
<dbReference type="InterPro" id="IPR040079">
    <property type="entry name" value="Glutathione_S-Trfase"/>
</dbReference>
<dbReference type="Gene3D" id="3.40.30.10">
    <property type="entry name" value="Glutaredoxin"/>
    <property type="match status" value="1"/>
</dbReference>
<sequence>MPAIKLFELGPTRSARVRWTLLEAALEYESIERGVDIFKSEELRKVHPLGKLPAALIDGQPLFESAAIVTAIADLVPEKALIAKPGTWARNLHYQWVCFALSELEPYVNSTEINSIDFIIPKHQHVPDIIAQNSMMYRKAATALESHFKHHDYLVEDRFSVTDIFVGYTLSWGQEQELLTESPNIEAYMERLLSRAHCTLIRH</sequence>
<protein>
    <submittedName>
        <fullName evidence="3">Glutathione S-transferase family protein</fullName>
    </submittedName>
</protein>
<dbReference type="InterPro" id="IPR036249">
    <property type="entry name" value="Thioredoxin-like_sf"/>
</dbReference>